<dbReference type="SUPFAM" id="SSF53850">
    <property type="entry name" value="Periplasmic binding protein-like II"/>
    <property type="match status" value="1"/>
</dbReference>
<dbReference type="RefSeq" id="WP_072343973.1">
    <property type="nucleotide sequence ID" value="NZ_FPKU01000002.1"/>
</dbReference>
<dbReference type="InterPro" id="IPR026045">
    <property type="entry name" value="Ferric-bd"/>
</dbReference>
<gene>
    <name evidence="3" type="ORF">SAMN02983003_2742</name>
</gene>
<keyword evidence="4" id="KW-1185">Reference proteome</keyword>
<protein>
    <submittedName>
        <fullName evidence="3">Iron(III) transport system substrate-binding protein</fullName>
    </submittedName>
</protein>
<sequence>MTFKRIAFALAVTIATVGGAQAQQGSLVLYNPAGEVGELFFDAFQAKYPQIAVSVINGGVGEIFTRIAAEQANPQGDVVLCASSEAFMANPGLFESYESTEAAAFSADVIGPENTYYGCSMPLQAFIVNTNLLAEGDRPASWEDLADPKYDDKIVLANPSLSGSAYAQLAQILQLYGWDVAEKIMANARFVTSSQSVFQDVARGEIEIGVTGEANIKPLIDEGYPVAAVYPSDGTGLRYDASAIIKGAPNLENAKIFLDFANSKEAHELVASTNRRSVRTDVAAPEGLAPTADIKTFPYDADRAAADRDANIAQWEKIFAQ</sequence>
<evidence type="ECO:0000313" key="4">
    <source>
        <dbReference type="Proteomes" id="UP000183447"/>
    </source>
</evidence>
<dbReference type="Proteomes" id="UP000183447">
    <property type="component" value="Unassembled WGS sequence"/>
</dbReference>
<dbReference type="EMBL" id="FPKU01000002">
    <property type="protein sequence ID" value="SFZ85577.1"/>
    <property type="molecule type" value="Genomic_DNA"/>
</dbReference>
<dbReference type="PIRSF" id="PIRSF002825">
    <property type="entry name" value="CfbpA"/>
    <property type="match status" value="1"/>
</dbReference>
<evidence type="ECO:0000313" key="3">
    <source>
        <dbReference type="EMBL" id="SFZ85577.1"/>
    </source>
</evidence>
<dbReference type="OrthoDB" id="7374867at2"/>
<dbReference type="Gene3D" id="3.40.190.10">
    <property type="entry name" value="Periplasmic binding protein-like II"/>
    <property type="match status" value="2"/>
</dbReference>
<accession>A0A1K2HZS6</accession>
<dbReference type="Pfam" id="PF13531">
    <property type="entry name" value="SBP_bac_11"/>
    <property type="match status" value="1"/>
</dbReference>
<evidence type="ECO:0000256" key="2">
    <source>
        <dbReference type="SAM" id="SignalP"/>
    </source>
</evidence>
<dbReference type="AlphaFoldDB" id="A0A1K2HZS6"/>
<feature type="signal peptide" evidence="2">
    <location>
        <begin position="1"/>
        <end position="22"/>
    </location>
</feature>
<evidence type="ECO:0000256" key="1">
    <source>
        <dbReference type="ARBA" id="ARBA00022729"/>
    </source>
</evidence>
<proteinExistence type="predicted"/>
<organism evidence="3 4">
    <name type="scientific">Devosia enhydra</name>
    <dbReference type="NCBI Taxonomy" id="665118"/>
    <lineage>
        <taxon>Bacteria</taxon>
        <taxon>Pseudomonadati</taxon>
        <taxon>Pseudomonadota</taxon>
        <taxon>Alphaproteobacteria</taxon>
        <taxon>Hyphomicrobiales</taxon>
        <taxon>Devosiaceae</taxon>
        <taxon>Devosia</taxon>
    </lineage>
</organism>
<reference evidence="3 4" key="1">
    <citation type="submission" date="2016-11" db="EMBL/GenBank/DDBJ databases">
        <authorList>
            <person name="Jaros S."/>
            <person name="Januszkiewicz K."/>
            <person name="Wedrychowicz H."/>
        </authorList>
    </citation>
    <scope>NUCLEOTIDE SEQUENCE [LARGE SCALE GENOMIC DNA]</scope>
    <source>
        <strain evidence="3 4">ATCC 23634</strain>
    </source>
</reference>
<name>A0A1K2HZS6_9HYPH</name>
<dbReference type="PANTHER" id="PTHR30006">
    <property type="entry name" value="THIAMINE-BINDING PERIPLASMIC PROTEIN-RELATED"/>
    <property type="match status" value="1"/>
</dbReference>
<feature type="chain" id="PRO_5012837546" evidence="2">
    <location>
        <begin position="23"/>
        <end position="321"/>
    </location>
</feature>
<dbReference type="STRING" id="665118.SAMN02983003_2742"/>
<keyword evidence="1 2" id="KW-0732">Signal</keyword>